<dbReference type="Proteomes" id="UP001165584">
    <property type="component" value="Unassembled WGS sequence"/>
</dbReference>
<sequence length="80" mass="8556">MGALQPVLANLGLRGVHSNVEIAGGAEHVADGIFTPTDRHERALTARLAELASRRGYRASRSRVVATTMASSRFVTPSLR</sequence>
<evidence type="ECO:0000313" key="2">
    <source>
        <dbReference type="Proteomes" id="UP001165584"/>
    </source>
</evidence>
<name>A0ABT2GRZ8_9MICO</name>
<protein>
    <submittedName>
        <fullName evidence="1">Uncharacterized protein</fullName>
    </submittedName>
</protein>
<gene>
    <name evidence="1" type="ORF">N1027_05480</name>
</gene>
<proteinExistence type="predicted"/>
<dbReference type="RefSeq" id="WP_259505980.1">
    <property type="nucleotide sequence ID" value="NZ_JANLCM010000001.1"/>
</dbReference>
<evidence type="ECO:0000313" key="1">
    <source>
        <dbReference type="EMBL" id="MCS5717586.1"/>
    </source>
</evidence>
<keyword evidence="2" id="KW-1185">Reference proteome</keyword>
<dbReference type="EMBL" id="JANLCM010000001">
    <property type="protein sequence ID" value="MCS5717586.1"/>
    <property type="molecule type" value="Genomic_DNA"/>
</dbReference>
<reference evidence="1" key="1">
    <citation type="submission" date="2022-08" db="EMBL/GenBank/DDBJ databases">
        <authorList>
            <person name="Deng Y."/>
            <person name="Han X.-F."/>
            <person name="Zhang Y.-Q."/>
        </authorList>
    </citation>
    <scope>NUCLEOTIDE SEQUENCE</scope>
    <source>
        <strain evidence="1">CPCC 205763</strain>
    </source>
</reference>
<organism evidence="1 2">
    <name type="scientific">Herbiconiux aconitum</name>
    <dbReference type="NCBI Taxonomy" id="2970913"/>
    <lineage>
        <taxon>Bacteria</taxon>
        <taxon>Bacillati</taxon>
        <taxon>Actinomycetota</taxon>
        <taxon>Actinomycetes</taxon>
        <taxon>Micrococcales</taxon>
        <taxon>Microbacteriaceae</taxon>
        <taxon>Herbiconiux</taxon>
    </lineage>
</organism>
<comment type="caution">
    <text evidence="1">The sequence shown here is derived from an EMBL/GenBank/DDBJ whole genome shotgun (WGS) entry which is preliminary data.</text>
</comment>
<accession>A0ABT2GRZ8</accession>